<evidence type="ECO:0000313" key="1">
    <source>
        <dbReference type="EMBL" id="QJA53197.1"/>
    </source>
</evidence>
<evidence type="ECO:0008006" key="2">
    <source>
        <dbReference type="Google" id="ProtNLM"/>
    </source>
</evidence>
<gene>
    <name evidence="1" type="ORF">TM448A03302_0004</name>
</gene>
<accession>A0A6H2A0V2</accession>
<dbReference type="AlphaFoldDB" id="A0A6H2A0V2"/>
<protein>
    <recommendedName>
        <fullName evidence="2">Tail protein</fullName>
    </recommendedName>
</protein>
<dbReference type="EMBL" id="MT144402">
    <property type="protein sequence ID" value="QJA53197.1"/>
    <property type="molecule type" value="Genomic_DNA"/>
</dbReference>
<proteinExistence type="predicted"/>
<reference evidence="1" key="1">
    <citation type="submission" date="2020-03" db="EMBL/GenBank/DDBJ databases">
        <title>The deep terrestrial virosphere.</title>
        <authorList>
            <person name="Holmfeldt K."/>
            <person name="Nilsson E."/>
            <person name="Simone D."/>
            <person name="Lopez-Fernandez M."/>
            <person name="Wu X."/>
            <person name="de Brujin I."/>
            <person name="Lundin D."/>
            <person name="Andersson A."/>
            <person name="Bertilsson S."/>
            <person name="Dopson M."/>
        </authorList>
    </citation>
    <scope>NUCLEOTIDE SEQUENCE</scope>
    <source>
        <strain evidence="1">TM448A03302</strain>
    </source>
</reference>
<name>A0A6H2A0V2_9ZZZZ</name>
<sequence>MAEEQITYEQKKALYGIPFTMTISTADNSLVEKTFTLASSNFDWDGDDVDETAPFKDKMLYITGIKIITETGVTLDYFQVDGKAVIGNKAEAADTFKNSIGLLLAGTLDLSGASEGQASKTKLERFFGVKFMPVRWKMGVKARVSAAGVGIQALLQGIVVDNKE</sequence>
<organism evidence="1">
    <name type="scientific">viral metagenome</name>
    <dbReference type="NCBI Taxonomy" id="1070528"/>
    <lineage>
        <taxon>unclassified sequences</taxon>
        <taxon>metagenomes</taxon>
        <taxon>organismal metagenomes</taxon>
    </lineage>
</organism>